<dbReference type="InterPro" id="IPR006580">
    <property type="entry name" value="Znf_TTF"/>
</dbReference>
<dbReference type="SUPFAM" id="SSF53098">
    <property type="entry name" value="Ribonuclease H-like"/>
    <property type="match status" value="1"/>
</dbReference>
<protein>
    <recommendedName>
        <fullName evidence="1">TTF-type domain-containing protein</fullName>
    </recommendedName>
</protein>
<organism evidence="2 3">
    <name type="scientific">Haemaphysalis longicornis</name>
    <name type="common">Bush tick</name>
    <dbReference type="NCBI Taxonomy" id="44386"/>
    <lineage>
        <taxon>Eukaryota</taxon>
        <taxon>Metazoa</taxon>
        <taxon>Ecdysozoa</taxon>
        <taxon>Arthropoda</taxon>
        <taxon>Chelicerata</taxon>
        <taxon>Arachnida</taxon>
        <taxon>Acari</taxon>
        <taxon>Parasitiformes</taxon>
        <taxon>Ixodida</taxon>
        <taxon>Ixodoidea</taxon>
        <taxon>Ixodidae</taxon>
        <taxon>Haemaphysalinae</taxon>
        <taxon>Haemaphysalis</taxon>
    </lineage>
</organism>
<dbReference type="InterPro" id="IPR052958">
    <property type="entry name" value="IFN-induced_PKR_regulator"/>
</dbReference>
<dbReference type="Proteomes" id="UP000821853">
    <property type="component" value="Chromosome 1"/>
</dbReference>
<comment type="caution">
    <text evidence="2">The sequence shown here is derived from an EMBL/GenBank/DDBJ whole genome shotgun (WGS) entry which is preliminary data.</text>
</comment>
<sequence length="540" mass="59700">MEDQTRYQLLTSPWIAPQGYRFKSTKDLKQNRRFQSAWLDRYRWLSYSDLQQGAFCRVCVLFCGPEVGKGQHARTGALVSKLFQKWKHALEIFDAHESTKYHRDCQLAAGDFIQTFLGNAPSVVDQLDQGRQNQIRENRRKLQPVAETVLFCAWHGLALRGHRDSGPLDLSAVSAENEGNFRALLRMRADCGDTALKDHLEGCPSNASYLSSAVQNQIIEISGEVIKERLVAKVNASGCFAVLADETTDIAGIEQLTVCARYLNKDTDNTEEVFLGFVPIQDQSGRALADTIIKFLIDLGINMQHLRGQGYDGASSMAGRTNGVQAVVREKYPTALYTHCASHSLNLVLCAACSITDIRNCFGTLKETSNFFRKSANRSHVLRKMISLMCPESTRQRLLGLCETRWVEKHDAVLSFVSLFEAVIAALEEIQDNGSGESSAQANSLALALLSPAFLVSLHVAKNVLALTLPLSKRLQSSSIDMSAAMDGLHLVQETIQNDRDSATASFSKIFAQVQAVANKMNVEITSRRAGVPSRIVALH</sequence>
<gene>
    <name evidence="2" type="ORF">HPB48_022033</name>
</gene>
<proteinExistence type="predicted"/>
<reference evidence="2 3" key="1">
    <citation type="journal article" date="2020" name="Cell">
        <title>Large-Scale Comparative Analyses of Tick Genomes Elucidate Their Genetic Diversity and Vector Capacities.</title>
        <authorList>
            <consortium name="Tick Genome and Microbiome Consortium (TIGMIC)"/>
            <person name="Jia N."/>
            <person name="Wang J."/>
            <person name="Shi W."/>
            <person name="Du L."/>
            <person name="Sun Y."/>
            <person name="Zhan W."/>
            <person name="Jiang J.F."/>
            <person name="Wang Q."/>
            <person name="Zhang B."/>
            <person name="Ji P."/>
            <person name="Bell-Sakyi L."/>
            <person name="Cui X.M."/>
            <person name="Yuan T.T."/>
            <person name="Jiang B.G."/>
            <person name="Yang W.F."/>
            <person name="Lam T.T."/>
            <person name="Chang Q.C."/>
            <person name="Ding S.J."/>
            <person name="Wang X.J."/>
            <person name="Zhu J.G."/>
            <person name="Ruan X.D."/>
            <person name="Zhao L."/>
            <person name="Wei J.T."/>
            <person name="Ye R.Z."/>
            <person name="Que T.C."/>
            <person name="Du C.H."/>
            <person name="Zhou Y.H."/>
            <person name="Cheng J.X."/>
            <person name="Dai P.F."/>
            <person name="Guo W.B."/>
            <person name="Han X.H."/>
            <person name="Huang E.J."/>
            <person name="Li L.F."/>
            <person name="Wei W."/>
            <person name="Gao Y.C."/>
            <person name="Liu J.Z."/>
            <person name="Shao H.Z."/>
            <person name="Wang X."/>
            <person name="Wang C.C."/>
            <person name="Yang T.C."/>
            <person name="Huo Q.B."/>
            <person name="Li W."/>
            <person name="Chen H.Y."/>
            <person name="Chen S.E."/>
            <person name="Zhou L.G."/>
            <person name="Ni X.B."/>
            <person name="Tian J.H."/>
            <person name="Sheng Y."/>
            <person name="Liu T."/>
            <person name="Pan Y.S."/>
            <person name="Xia L.Y."/>
            <person name="Li J."/>
            <person name="Zhao F."/>
            <person name="Cao W.C."/>
        </authorList>
    </citation>
    <scope>NUCLEOTIDE SEQUENCE [LARGE SCALE GENOMIC DNA]</scope>
    <source>
        <strain evidence="2">HaeL-2018</strain>
    </source>
</reference>
<dbReference type="VEuPathDB" id="VectorBase:HLOH_052872"/>
<dbReference type="InterPro" id="IPR025398">
    <property type="entry name" value="DUF4371"/>
</dbReference>
<dbReference type="Pfam" id="PF14291">
    <property type="entry name" value="DUF4371"/>
    <property type="match status" value="1"/>
</dbReference>
<evidence type="ECO:0000259" key="1">
    <source>
        <dbReference type="SMART" id="SM00597"/>
    </source>
</evidence>
<dbReference type="EMBL" id="JABSTR010000001">
    <property type="protein sequence ID" value="KAH9359594.1"/>
    <property type="molecule type" value="Genomic_DNA"/>
</dbReference>
<name>A0A9J6F9E7_HAELO</name>
<evidence type="ECO:0000313" key="2">
    <source>
        <dbReference type="EMBL" id="KAH9359594.1"/>
    </source>
</evidence>
<keyword evidence="3" id="KW-1185">Reference proteome</keyword>
<feature type="domain" description="TTF-type" evidence="1">
    <location>
        <begin position="30"/>
        <end position="119"/>
    </location>
</feature>
<dbReference type="PANTHER" id="PTHR46289">
    <property type="entry name" value="52 KDA REPRESSOR OF THE INHIBITOR OF THE PROTEIN KINASE-LIKE PROTEIN-RELATED"/>
    <property type="match status" value="1"/>
</dbReference>
<dbReference type="PANTHER" id="PTHR46289:SF14">
    <property type="entry name" value="DUF4371 DOMAIN-CONTAINING PROTEIN"/>
    <property type="match status" value="1"/>
</dbReference>
<accession>A0A9J6F9E7</accession>
<dbReference type="OrthoDB" id="6516454at2759"/>
<dbReference type="InterPro" id="IPR012337">
    <property type="entry name" value="RNaseH-like_sf"/>
</dbReference>
<dbReference type="AlphaFoldDB" id="A0A9J6F9E7"/>
<dbReference type="SMART" id="SM00597">
    <property type="entry name" value="ZnF_TTF"/>
    <property type="match status" value="1"/>
</dbReference>
<evidence type="ECO:0000313" key="3">
    <source>
        <dbReference type="Proteomes" id="UP000821853"/>
    </source>
</evidence>
<dbReference type="OMA" id="ICITTIR"/>